<keyword evidence="2" id="KW-0479">Metal-binding</keyword>
<keyword evidence="3" id="KW-0378">Hydrolase</keyword>
<dbReference type="PROSITE" id="PS51318">
    <property type="entry name" value="TAT"/>
    <property type="match status" value="1"/>
</dbReference>
<dbReference type="PANTHER" id="PTHR43270:SF4">
    <property type="entry name" value="CARNOSINE DIPEPTIDASE 2, ISOFORM A"/>
    <property type="match status" value="1"/>
</dbReference>
<dbReference type="InterPro" id="IPR006311">
    <property type="entry name" value="TAT_signal"/>
</dbReference>
<keyword evidence="4" id="KW-0732">Signal</keyword>
<feature type="chain" id="PRO_5046039905" evidence="4">
    <location>
        <begin position="33"/>
        <end position="508"/>
    </location>
</feature>
<dbReference type="Gene3D" id="3.30.70.360">
    <property type="match status" value="1"/>
</dbReference>
<evidence type="ECO:0000313" key="6">
    <source>
        <dbReference type="EMBL" id="MDT9600362.1"/>
    </source>
</evidence>
<gene>
    <name evidence="6" type="ORF">RQX22_15490</name>
</gene>
<keyword evidence="1" id="KW-0645">Protease</keyword>
<reference evidence="6 7" key="1">
    <citation type="submission" date="2023-05" db="EMBL/GenBank/DDBJ databases">
        <authorList>
            <person name="Guo Y."/>
        </authorList>
    </citation>
    <scope>NUCLEOTIDE SEQUENCE [LARGE SCALE GENOMIC DNA]</scope>
    <source>
        <strain evidence="6 7">GR2756</strain>
    </source>
</reference>
<sequence length="508" mass="54168">MNDKKSFETNRRSLMKGAAAGAMMAMPAAAFAESSDLAAIRKAVVAGHDATVKRLQDWIANPTIAAEKRNVEGGAEHMAMLLKEAGFQKVRKVPTDGIPGVFGTLDAGAKSWMGIYFMYDVKQFDPAEWESPPLEGRLIDKPGVGKVIMGRGAVNQKGPETAFLAALHAFRASGRKLPVNIALVAEGEEEIASPHFHQVIADPEVQAAMSKCVGVLIPSASQGSNGAVSLALGAKGAVELQLIASGERWGRGPKLDIHSSNMARVDSPAWHLVQALSTLVKEDGHTPAVEGWFENVKPLTARQKALIAEGARQSSEEAVKKTMGVQRWIEDEDYQTSLERLASQPTINIQGLVSGYTGPGGKTVLPGRAEAKIDLRLVPDMTKEEAVAKLKTHLEKHGFGDIEVNVSGGYGPTETPEDSALVRAEQAVLTRAGITYSMVPRMAGSWPGVVFTGPPLKLPAAQFGIGRGEGAHAPNEFFVIESSNPKVAGIDEASVFFADFLYQVASMK</sequence>
<dbReference type="Pfam" id="PF07687">
    <property type="entry name" value="M20_dimer"/>
    <property type="match status" value="1"/>
</dbReference>
<evidence type="ECO:0000256" key="1">
    <source>
        <dbReference type="ARBA" id="ARBA00022670"/>
    </source>
</evidence>
<dbReference type="SUPFAM" id="SSF53187">
    <property type="entry name" value="Zn-dependent exopeptidases"/>
    <property type="match status" value="1"/>
</dbReference>
<keyword evidence="7" id="KW-1185">Reference proteome</keyword>
<dbReference type="InterPro" id="IPR051458">
    <property type="entry name" value="Cyt/Met_Dipeptidase"/>
</dbReference>
<comment type="caution">
    <text evidence="6">The sequence shown here is derived from an EMBL/GenBank/DDBJ whole genome shotgun (WGS) entry which is preliminary data.</text>
</comment>
<dbReference type="PANTHER" id="PTHR43270">
    <property type="entry name" value="BETA-ALA-HIS DIPEPTIDASE"/>
    <property type="match status" value="1"/>
</dbReference>
<feature type="signal peptide" evidence="4">
    <location>
        <begin position="1"/>
        <end position="32"/>
    </location>
</feature>
<evidence type="ECO:0000256" key="2">
    <source>
        <dbReference type="ARBA" id="ARBA00022723"/>
    </source>
</evidence>
<organism evidence="6 7">
    <name type="scientific">Sphingosinicella rhizophila</name>
    <dbReference type="NCBI Taxonomy" id="3050082"/>
    <lineage>
        <taxon>Bacteria</taxon>
        <taxon>Pseudomonadati</taxon>
        <taxon>Pseudomonadota</taxon>
        <taxon>Alphaproteobacteria</taxon>
        <taxon>Sphingomonadales</taxon>
        <taxon>Sphingosinicellaceae</taxon>
        <taxon>Sphingosinicella</taxon>
    </lineage>
</organism>
<dbReference type="Proteomes" id="UP001259572">
    <property type="component" value="Unassembled WGS sequence"/>
</dbReference>
<name>A0ABU3QAP1_9SPHN</name>
<dbReference type="InterPro" id="IPR002933">
    <property type="entry name" value="Peptidase_M20"/>
</dbReference>
<dbReference type="RefSeq" id="WP_315727467.1">
    <property type="nucleotide sequence ID" value="NZ_JAVUPU010000008.1"/>
</dbReference>
<evidence type="ECO:0000259" key="5">
    <source>
        <dbReference type="Pfam" id="PF07687"/>
    </source>
</evidence>
<evidence type="ECO:0000256" key="3">
    <source>
        <dbReference type="ARBA" id="ARBA00022801"/>
    </source>
</evidence>
<protein>
    <submittedName>
        <fullName evidence="6">M20/M25/M40 family metallo-hydrolase</fullName>
    </submittedName>
</protein>
<dbReference type="Gene3D" id="3.40.630.10">
    <property type="entry name" value="Zn peptidases"/>
    <property type="match status" value="1"/>
</dbReference>
<evidence type="ECO:0000256" key="4">
    <source>
        <dbReference type="SAM" id="SignalP"/>
    </source>
</evidence>
<accession>A0ABU3QAP1</accession>
<dbReference type="Pfam" id="PF01546">
    <property type="entry name" value="Peptidase_M20"/>
    <property type="match status" value="1"/>
</dbReference>
<proteinExistence type="predicted"/>
<feature type="domain" description="Peptidase M20 dimerisation" evidence="5">
    <location>
        <begin position="256"/>
        <end position="398"/>
    </location>
</feature>
<dbReference type="EMBL" id="JAVUPU010000008">
    <property type="protein sequence ID" value="MDT9600362.1"/>
    <property type="molecule type" value="Genomic_DNA"/>
</dbReference>
<dbReference type="InterPro" id="IPR011650">
    <property type="entry name" value="Peptidase_M20_dimer"/>
</dbReference>
<evidence type="ECO:0000313" key="7">
    <source>
        <dbReference type="Proteomes" id="UP001259572"/>
    </source>
</evidence>